<dbReference type="InterPro" id="IPR036509">
    <property type="entry name" value="Met_Sox_Rdtase_MsrA_sf"/>
</dbReference>
<evidence type="ECO:0000259" key="9">
    <source>
        <dbReference type="PROSITE" id="PS51790"/>
    </source>
</evidence>
<feature type="signal peptide" evidence="8">
    <location>
        <begin position="1"/>
        <end position="18"/>
    </location>
</feature>
<keyword evidence="2" id="KW-0511">Multifunctional enzyme</keyword>
<dbReference type="AlphaFoldDB" id="A0A6S6RW55"/>
<dbReference type="SUPFAM" id="SSF55068">
    <property type="entry name" value="Peptide methionine sulfoxide reductase"/>
    <property type="match status" value="1"/>
</dbReference>
<dbReference type="InterPro" id="IPR002569">
    <property type="entry name" value="Met_Sox_Rdtase_MsrA_dom"/>
</dbReference>
<evidence type="ECO:0000256" key="1">
    <source>
        <dbReference type="ARBA" id="ARBA00023002"/>
    </source>
</evidence>
<dbReference type="NCBIfam" id="NF004036">
    <property type="entry name" value="PRK05508.1"/>
    <property type="match status" value="1"/>
</dbReference>
<dbReference type="EC" id="1.8.4.11" evidence="7"/>
<dbReference type="EMBL" id="CACVAP010000020">
    <property type="protein sequence ID" value="CAA6799458.1"/>
    <property type="molecule type" value="Genomic_DNA"/>
</dbReference>
<evidence type="ECO:0000313" key="10">
    <source>
        <dbReference type="EMBL" id="CAA6799458.1"/>
    </source>
</evidence>
<evidence type="ECO:0000256" key="5">
    <source>
        <dbReference type="ARBA" id="ARBA00048488"/>
    </source>
</evidence>
<keyword evidence="1 7" id="KW-0560">Oxidoreductase</keyword>
<dbReference type="SUPFAM" id="SSF51316">
    <property type="entry name" value="Mss4-like"/>
    <property type="match status" value="1"/>
</dbReference>
<comment type="catalytic activity">
    <reaction evidence="6 7">
        <text>[thioredoxin]-disulfide + L-methionine + H2O = L-methionine (S)-S-oxide + [thioredoxin]-dithiol</text>
        <dbReference type="Rhea" id="RHEA:19993"/>
        <dbReference type="Rhea" id="RHEA-COMP:10698"/>
        <dbReference type="Rhea" id="RHEA-COMP:10700"/>
        <dbReference type="ChEBI" id="CHEBI:15377"/>
        <dbReference type="ChEBI" id="CHEBI:29950"/>
        <dbReference type="ChEBI" id="CHEBI:50058"/>
        <dbReference type="ChEBI" id="CHEBI:57844"/>
        <dbReference type="ChEBI" id="CHEBI:58772"/>
        <dbReference type="EC" id="1.8.4.11"/>
    </reaction>
</comment>
<comment type="catalytic activity">
    <reaction evidence="4 7">
        <text>L-methionyl-[protein] + [thioredoxin]-disulfide + H2O = L-methionyl-(S)-S-oxide-[protein] + [thioredoxin]-dithiol</text>
        <dbReference type="Rhea" id="RHEA:14217"/>
        <dbReference type="Rhea" id="RHEA-COMP:10698"/>
        <dbReference type="Rhea" id="RHEA-COMP:10700"/>
        <dbReference type="Rhea" id="RHEA-COMP:12313"/>
        <dbReference type="Rhea" id="RHEA-COMP:12315"/>
        <dbReference type="ChEBI" id="CHEBI:15377"/>
        <dbReference type="ChEBI" id="CHEBI:16044"/>
        <dbReference type="ChEBI" id="CHEBI:29950"/>
        <dbReference type="ChEBI" id="CHEBI:44120"/>
        <dbReference type="ChEBI" id="CHEBI:50058"/>
        <dbReference type="EC" id="1.8.4.11"/>
    </reaction>
</comment>
<dbReference type="Pfam" id="PF01625">
    <property type="entry name" value="PMSR"/>
    <property type="match status" value="1"/>
</dbReference>
<dbReference type="PANTHER" id="PTHR43774">
    <property type="entry name" value="PEPTIDE METHIONINE SULFOXIDE REDUCTASE"/>
    <property type="match status" value="1"/>
</dbReference>
<feature type="domain" description="MsrB" evidence="9">
    <location>
        <begin position="24"/>
        <end position="144"/>
    </location>
</feature>
<dbReference type="GO" id="GO:0008113">
    <property type="term" value="F:peptide-methionine (S)-S-oxide reductase activity"/>
    <property type="evidence" value="ECO:0007669"/>
    <property type="project" value="UniProtKB-UniRule"/>
</dbReference>
<name>A0A6S6RW55_9BACT</name>
<evidence type="ECO:0000256" key="2">
    <source>
        <dbReference type="ARBA" id="ARBA00023268"/>
    </source>
</evidence>
<evidence type="ECO:0000256" key="6">
    <source>
        <dbReference type="ARBA" id="ARBA00048782"/>
    </source>
</evidence>
<dbReference type="HAMAP" id="MF_01401">
    <property type="entry name" value="MsrA"/>
    <property type="match status" value="1"/>
</dbReference>
<feature type="chain" id="PRO_5028111268" description="Peptide methionine sulfoxide reductase MsrA" evidence="8">
    <location>
        <begin position="19"/>
        <end position="317"/>
    </location>
</feature>
<dbReference type="PROSITE" id="PS51790">
    <property type="entry name" value="MSRB"/>
    <property type="match status" value="1"/>
</dbReference>
<dbReference type="NCBIfam" id="TIGR00401">
    <property type="entry name" value="msrA"/>
    <property type="match status" value="1"/>
</dbReference>
<dbReference type="Gene3D" id="3.30.1060.10">
    <property type="entry name" value="Peptide methionine sulphoxide reductase MsrA"/>
    <property type="match status" value="1"/>
</dbReference>
<dbReference type="NCBIfam" id="NF004042">
    <property type="entry name" value="PRK05550.1"/>
    <property type="match status" value="1"/>
</dbReference>
<dbReference type="Pfam" id="PF01641">
    <property type="entry name" value="SelR"/>
    <property type="match status" value="1"/>
</dbReference>
<evidence type="ECO:0000256" key="7">
    <source>
        <dbReference type="HAMAP-Rule" id="MF_01401"/>
    </source>
</evidence>
<comment type="similarity">
    <text evidence="7">Belongs to the MsrA Met sulfoxide reductase family.</text>
</comment>
<dbReference type="PANTHER" id="PTHR43774:SF1">
    <property type="entry name" value="PEPTIDE METHIONINE SULFOXIDE REDUCTASE MSRA 2"/>
    <property type="match status" value="1"/>
</dbReference>
<proteinExistence type="inferred from homology"/>
<dbReference type="Gene3D" id="2.170.150.20">
    <property type="entry name" value="Peptide methionine sulfoxide reductase"/>
    <property type="match status" value="1"/>
</dbReference>
<dbReference type="InterPro" id="IPR011057">
    <property type="entry name" value="Mss4-like_sf"/>
</dbReference>
<accession>A0A6S6RW55</accession>
<dbReference type="GO" id="GO:0033743">
    <property type="term" value="F:peptide-methionine (R)-S-oxide reductase activity"/>
    <property type="evidence" value="ECO:0007669"/>
    <property type="project" value="UniProtKB-EC"/>
</dbReference>
<dbReference type="InterPro" id="IPR002579">
    <property type="entry name" value="Met_Sox_Rdtase_MsrB_dom"/>
</dbReference>
<keyword evidence="8" id="KW-0732">Signal</keyword>
<gene>
    <name evidence="7" type="primary">msrA</name>
    <name evidence="10" type="ORF">HELGO_WM11631</name>
</gene>
<comment type="catalytic activity">
    <reaction evidence="5">
        <text>L-methionyl-[protein] + [thioredoxin]-disulfide + H2O = L-methionyl-(R)-S-oxide-[protein] + [thioredoxin]-dithiol</text>
        <dbReference type="Rhea" id="RHEA:24164"/>
        <dbReference type="Rhea" id="RHEA-COMP:10698"/>
        <dbReference type="Rhea" id="RHEA-COMP:10700"/>
        <dbReference type="Rhea" id="RHEA-COMP:12313"/>
        <dbReference type="Rhea" id="RHEA-COMP:12314"/>
        <dbReference type="ChEBI" id="CHEBI:15377"/>
        <dbReference type="ChEBI" id="CHEBI:16044"/>
        <dbReference type="ChEBI" id="CHEBI:29950"/>
        <dbReference type="ChEBI" id="CHEBI:45764"/>
        <dbReference type="ChEBI" id="CHEBI:50058"/>
        <dbReference type="EC" id="1.8.4.12"/>
    </reaction>
</comment>
<protein>
    <recommendedName>
        <fullName evidence="7">Peptide methionine sulfoxide reductase MsrA</fullName>
        <shortName evidence="7">Protein-methionine-S-oxide reductase</shortName>
        <ecNumber evidence="7">1.8.4.11</ecNumber>
    </recommendedName>
    <alternativeName>
        <fullName evidence="7">Peptide-methionine (S)-S-oxide reductase</fullName>
        <shortName evidence="7">Peptide Met(O) reductase</shortName>
    </alternativeName>
</protein>
<comment type="function">
    <text evidence="3 7">Has an important function as a repair enzyme for proteins that have been inactivated by oxidation. Catalyzes the reversible oxidation-reduction of methionine sulfoxide in proteins to methionine.</text>
</comment>
<reference evidence="10" key="1">
    <citation type="submission" date="2020-01" db="EMBL/GenBank/DDBJ databases">
        <authorList>
            <person name="Meier V. D."/>
            <person name="Meier V D."/>
        </authorList>
    </citation>
    <scope>NUCLEOTIDE SEQUENCE</scope>
    <source>
        <strain evidence="10">HLG_WM_MAG_06</strain>
    </source>
</reference>
<sequence length="317" mass="35863">MRKLLLVLSLLSIQFVNAQEVKPWAAALKDLTKQEHDVIVNKGTERPYTGKHLNNKEKGVYTCKVCNTPLYKSDDKFNSNCGWPSFDDEIKGAIKHKKDADGRRTEILCAKCDAHLGHVFKGEGMTAKNTRHCVNSISLNFEKNETKEKVKEVAKKDKLSRAYFAGGCFWGVEYHLEAIKGVEDAISGYMGGSTKNPSYYDVIRKNTGHLETVEVVYDPKVVSYETLAKAFFEIHDPTQTNGQGPDIGSQYLSAIFVKSPEEKKTIQKLITILEDKGLKVATKIIDGDVFYKAEDNHQDYYENKGSKPYCHAYRKRF</sequence>
<evidence type="ECO:0000256" key="8">
    <source>
        <dbReference type="SAM" id="SignalP"/>
    </source>
</evidence>
<organism evidence="10">
    <name type="scientific">uncultured Sulfurovum sp</name>
    <dbReference type="NCBI Taxonomy" id="269237"/>
    <lineage>
        <taxon>Bacteria</taxon>
        <taxon>Pseudomonadati</taxon>
        <taxon>Campylobacterota</taxon>
        <taxon>Epsilonproteobacteria</taxon>
        <taxon>Campylobacterales</taxon>
        <taxon>Sulfurovaceae</taxon>
        <taxon>Sulfurovum</taxon>
        <taxon>environmental samples</taxon>
    </lineage>
</organism>
<evidence type="ECO:0000256" key="4">
    <source>
        <dbReference type="ARBA" id="ARBA00047806"/>
    </source>
</evidence>
<dbReference type="NCBIfam" id="TIGR00357">
    <property type="entry name" value="peptide-methionine (R)-S-oxide reductase MsrB"/>
    <property type="match status" value="1"/>
</dbReference>
<feature type="active site" evidence="7">
    <location>
        <position position="168"/>
    </location>
</feature>
<evidence type="ECO:0000256" key="3">
    <source>
        <dbReference type="ARBA" id="ARBA00024679"/>
    </source>
</evidence>